<dbReference type="InterPro" id="IPR016024">
    <property type="entry name" value="ARM-type_fold"/>
</dbReference>
<sequence length="233" mass="27098">MPYSVGELRKELRARANPKRAKILAGFFKTGKGEYGEGDIFLGVTVPETRKVAQRFSDPSLADIAKLIRSGIHEERLLALLILVHKFEKGNSRSQKHIFDFYLKHTKYINNWDLVDLTAPKIVGTYLMHRPRNVLYKLARSDSIWERRIGILATYTFLKVGEFKDTLAISRILLNDPHDLIHKAVGWMLREVGKQSQTAEEQFLKKHYKTMPRTMLRYAIERFPKRLRGAYLI</sequence>
<name>A0A1G2LH69_9BACT</name>
<reference evidence="1 2" key="1">
    <citation type="journal article" date="2016" name="Nat. Commun.">
        <title>Thousands of microbial genomes shed light on interconnected biogeochemical processes in an aquifer system.</title>
        <authorList>
            <person name="Anantharaman K."/>
            <person name="Brown C.T."/>
            <person name="Hug L.A."/>
            <person name="Sharon I."/>
            <person name="Castelle C.J."/>
            <person name="Probst A.J."/>
            <person name="Thomas B.C."/>
            <person name="Singh A."/>
            <person name="Wilkins M.J."/>
            <person name="Karaoz U."/>
            <person name="Brodie E.L."/>
            <person name="Williams K.H."/>
            <person name="Hubbard S.S."/>
            <person name="Banfield J.F."/>
        </authorList>
    </citation>
    <scope>NUCLEOTIDE SEQUENCE [LARGE SCALE GENOMIC DNA]</scope>
</reference>
<organism evidence="1 2">
    <name type="scientific">Candidatus Sungbacteria bacterium RIFCSPLOWO2_02_FULL_48_13b</name>
    <dbReference type="NCBI Taxonomy" id="1802283"/>
    <lineage>
        <taxon>Bacteria</taxon>
        <taxon>Candidatus Sungiibacteriota</taxon>
    </lineage>
</organism>
<evidence type="ECO:0000313" key="2">
    <source>
        <dbReference type="Proteomes" id="UP000179052"/>
    </source>
</evidence>
<dbReference type="CDD" id="cd06561">
    <property type="entry name" value="AlkD_like"/>
    <property type="match status" value="1"/>
</dbReference>
<comment type="caution">
    <text evidence="1">The sequence shown here is derived from an EMBL/GenBank/DDBJ whole genome shotgun (WGS) entry which is preliminary data.</text>
</comment>
<dbReference type="Gene3D" id="1.25.10.90">
    <property type="match status" value="1"/>
</dbReference>
<evidence type="ECO:0000313" key="1">
    <source>
        <dbReference type="EMBL" id="OHA10976.1"/>
    </source>
</evidence>
<dbReference type="InterPro" id="IPR014825">
    <property type="entry name" value="DNA_alkylation"/>
</dbReference>
<dbReference type="Pfam" id="PF08713">
    <property type="entry name" value="DNA_alkylation"/>
    <property type="match status" value="1"/>
</dbReference>
<gene>
    <name evidence="1" type="ORF">A3H71_03380</name>
</gene>
<dbReference type="Proteomes" id="UP000179052">
    <property type="component" value="Unassembled WGS sequence"/>
</dbReference>
<proteinExistence type="predicted"/>
<dbReference type="AlphaFoldDB" id="A0A1G2LH69"/>
<dbReference type="SUPFAM" id="SSF48371">
    <property type="entry name" value="ARM repeat"/>
    <property type="match status" value="1"/>
</dbReference>
<dbReference type="PANTHER" id="PTHR34070">
    <property type="entry name" value="ARMADILLO-TYPE FOLD"/>
    <property type="match status" value="1"/>
</dbReference>
<protein>
    <submittedName>
        <fullName evidence="1">DNA alkylation repair protein</fullName>
    </submittedName>
</protein>
<dbReference type="PANTHER" id="PTHR34070:SF1">
    <property type="entry name" value="DNA ALKYLATION REPAIR PROTEIN"/>
    <property type="match status" value="1"/>
</dbReference>
<accession>A0A1G2LH69</accession>
<dbReference type="EMBL" id="MHQV01000018">
    <property type="protein sequence ID" value="OHA10976.1"/>
    <property type="molecule type" value="Genomic_DNA"/>
</dbReference>